<dbReference type="EMBL" id="JBDJOF010000010">
    <property type="protein sequence ID" value="MEN5389623.1"/>
    <property type="molecule type" value="Genomic_DNA"/>
</dbReference>
<evidence type="ECO:0000313" key="2">
    <source>
        <dbReference type="EMBL" id="MEN5389623.1"/>
    </source>
</evidence>
<feature type="compositionally biased region" description="Basic and acidic residues" evidence="1">
    <location>
        <begin position="52"/>
        <end position="63"/>
    </location>
</feature>
<proteinExistence type="predicted"/>
<reference evidence="2 3" key="1">
    <citation type="submission" date="2024-04" db="EMBL/GenBank/DDBJ databases">
        <title>WGS of bacteria from Torrens River.</title>
        <authorList>
            <person name="Wyrsch E.R."/>
            <person name="Drigo B."/>
        </authorList>
    </citation>
    <scope>NUCLEOTIDE SEQUENCE [LARGE SCALE GENOMIC DNA]</scope>
    <source>
        <strain evidence="2 3">TWI153</strain>
    </source>
</reference>
<organism evidence="2 3">
    <name type="scientific">Stenotrophomonas hibiscicola</name>
    <dbReference type="NCBI Taxonomy" id="86189"/>
    <lineage>
        <taxon>Bacteria</taxon>
        <taxon>Pseudomonadati</taxon>
        <taxon>Pseudomonadota</taxon>
        <taxon>Gammaproteobacteria</taxon>
        <taxon>Lysobacterales</taxon>
        <taxon>Lysobacteraceae</taxon>
        <taxon>Stenotrophomonas</taxon>
        <taxon>Stenotrophomonas maltophilia group</taxon>
    </lineage>
</organism>
<protein>
    <recommendedName>
        <fullName evidence="4">Integrase</fullName>
    </recommendedName>
</protein>
<accession>A0ABV0C5H6</accession>
<evidence type="ECO:0000256" key="1">
    <source>
        <dbReference type="SAM" id="MobiDB-lite"/>
    </source>
</evidence>
<gene>
    <name evidence="2" type="ORF">ABE587_07270</name>
</gene>
<sequence>MGTIVSRRRKDGSLGYTAQIRIHRQGKCIHSESETFDRRQLATEWMRRREAELDQQRARREPLGKGSTLAELL</sequence>
<dbReference type="Proteomes" id="UP001400166">
    <property type="component" value="Unassembled WGS sequence"/>
</dbReference>
<name>A0ABV0C5H6_9GAMM</name>
<feature type="region of interest" description="Disordered" evidence="1">
    <location>
        <begin position="52"/>
        <end position="73"/>
    </location>
</feature>
<comment type="caution">
    <text evidence="2">The sequence shown here is derived from an EMBL/GenBank/DDBJ whole genome shotgun (WGS) entry which is preliminary data.</text>
</comment>
<evidence type="ECO:0008006" key="4">
    <source>
        <dbReference type="Google" id="ProtNLM"/>
    </source>
</evidence>
<dbReference type="RefSeq" id="WP_346469551.1">
    <property type="nucleotide sequence ID" value="NZ_JBDJOF010000010.1"/>
</dbReference>
<keyword evidence="3" id="KW-1185">Reference proteome</keyword>
<evidence type="ECO:0000313" key="3">
    <source>
        <dbReference type="Proteomes" id="UP001400166"/>
    </source>
</evidence>